<dbReference type="AlphaFoldDB" id="A0A101CKF8"/>
<dbReference type="Proteomes" id="UP000054388">
    <property type="component" value="Unassembled WGS sequence"/>
</dbReference>
<dbReference type="RefSeq" id="WP_059135815.1">
    <property type="nucleotide sequence ID" value="NZ_JBHYEP010000003.1"/>
</dbReference>
<comment type="caution">
    <text evidence="3">The sequence shown here is derived from an EMBL/GenBank/DDBJ whole genome shotgun (WGS) entry which is preliminary data.</text>
</comment>
<dbReference type="PANTHER" id="PTHR11927:SF9">
    <property type="entry name" value="L-FUCOSYLTRANSFERASE"/>
    <property type="match status" value="1"/>
</dbReference>
<sequence length="284" mass="33299">MVAVELIGGLGNQMFQYATAKALALHHNEEILIDKRLFASYELHNYSLNHFNIKALFLEEKIVFNPSFSDRVKAVISGKKIFKKYQEDDLSYDESFFKMHHRNIYLKGYFQSEKYFIRYEDQIRKEFEITAPLKQQTFDMLNVIGSVNSVSLHIRRGDYVTNSEANAVHGTCDLNYYHRAIDSINKKIENAVFFIFSDDIDWARQNLKTINKTYFVDFNDASTNYEDIKLMSNCKHNIIANSSFSWWGAWLNRNKGKIVIAPKKWFNTDAHNSKDILPESWLKI</sequence>
<gene>
    <name evidence="3" type="ORF">AR686_03810</name>
</gene>
<evidence type="ECO:0000313" key="4">
    <source>
        <dbReference type="Proteomes" id="UP000054388"/>
    </source>
</evidence>
<evidence type="ECO:0000256" key="1">
    <source>
        <dbReference type="ARBA" id="ARBA00022676"/>
    </source>
</evidence>
<dbReference type="PANTHER" id="PTHR11927">
    <property type="entry name" value="GALACTOSIDE 2-L-FUCOSYLTRANSFERASE"/>
    <property type="match status" value="1"/>
</dbReference>
<reference evidence="3 4" key="1">
    <citation type="submission" date="2015-10" db="EMBL/GenBank/DDBJ databases">
        <title>Genome sequence of Chryseobacterium greenlandense.</title>
        <authorList>
            <person name="Newman J."/>
            <person name="Fischer K."/>
            <person name="Miller J."/>
        </authorList>
    </citation>
    <scope>NUCLEOTIDE SEQUENCE [LARGE SCALE GENOMIC DNA]</scope>
    <source>
        <strain evidence="3 4">UMB34</strain>
    </source>
</reference>
<keyword evidence="2" id="KW-0808">Transferase</keyword>
<organism evidence="3 4">
    <name type="scientific">Chryseobacterium aquaticum subsp. greenlandense</name>
    <dbReference type="NCBI Taxonomy" id="345663"/>
    <lineage>
        <taxon>Bacteria</taxon>
        <taxon>Pseudomonadati</taxon>
        <taxon>Bacteroidota</taxon>
        <taxon>Flavobacteriia</taxon>
        <taxon>Flavobacteriales</taxon>
        <taxon>Weeksellaceae</taxon>
        <taxon>Chryseobacterium group</taxon>
        <taxon>Chryseobacterium</taxon>
    </lineage>
</organism>
<evidence type="ECO:0000313" key="3">
    <source>
        <dbReference type="EMBL" id="KUJ57891.1"/>
    </source>
</evidence>
<dbReference type="EMBL" id="LMAI01000002">
    <property type="protein sequence ID" value="KUJ57891.1"/>
    <property type="molecule type" value="Genomic_DNA"/>
</dbReference>
<dbReference type="CDD" id="cd11301">
    <property type="entry name" value="Fut1_Fut2_like"/>
    <property type="match status" value="1"/>
</dbReference>
<evidence type="ECO:0008006" key="5">
    <source>
        <dbReference type="Google" id="ProtNLM"/>
    </source>
</evidence>
<keyword evidence="1" id="KW-0328">Glycosyltransferase</keyword>
<protein>
    <recommendedName>
        <fullName evidence="5">Glycosyl transferase family 11</fullName>
    </recommendedName>
</protein>
<proteinExistence type="predicted"/>
<name>A0A101CKF8_9FLAO</name>
<dbReference type="InterPro" id="IPR002516">
    <property type="entry name" value="Glyco_trans_11"/>
</dbReference>
<dbReference type="Pfam" id="PF01531">
    <property type="entry name" value="Glyco_transf_11"/>
    <property type="match status" value="1"/>
</dbReference>
<dbReference type="GO" id="GO:0005975">
    <property type="term" value="P:carbohydrate metabolic process"/>
    <property type="evidence" value="ECO:0007669"/>
    <property type="project" value="InterPro"/>
</dbReference>
<accession>A0A101CKF8</accession>
<dbReference type="GO" id="GO:0008107">
    <property type="term" value="F:galactoside 2-alpha-L-fucosyltransferase activity"/>
    <property type="evidence" value="ECO:0007669"/>
    <property type="project" value="InterPro"/>
</dbReference>
<dbReference type="GO" id="GO:0016020">
    <property type="term" value="C:membrane"/>
    <property type="evidence" value="ECO:0007669"/>
    <property type="project" value="InterPro"/>
</dbReference>
<evidence type="ECO:0000256" key="2">
    <source>
        <dbReference type="ARBA" id="ARBA00022679"/>
    </source>
</evidence>